<dbReference type="GO" id="GO:0016485">
    <property type="term" value="P:protein processing"/>
    <property type="evidence" value="ECO:0007669"/>
    <property type="project" value="TreeGrafter"/>
</dbReference>
<proteinExistence type="inferred from homology"/>
<dbReference type="GO" id="GO:0005886">
    <property type="term" value="C:plasma membrane"/>
    <property type="evidence" value="ECO:0007669"/>
    <property type="project" value="TreeGrafter"/>
</dbReference>
<protein>
    <submittedName>
        <fullName evidence="12">Peptidase_M13_N domain-containing protein</fullName>
    </submittedName>
</protein>
<keyword evidence="8" id="KW-0812">Transmembrane</keyword>
<evidence type="ECO:0000259" key="10">
    <source>
        <dbReference type="Pfam" id="PF05649"/>
    </source>
</evidence>
<dbReference type="GO" id="GO:0046872">
    <property type="term" value="F:metal ion binding"/>
    <property type="evidence" value="ECO:0007669"/>
    <property type="project" value="UniProtKB-KW"/>
</dbReference>
<dbReference type="WBParaSite" id="HCON_00110140-00001">
    <property type="protein sequence ID" value="HCON_00110140-00001"/>
    <property type="gene ID" value="HCON_00110140"/>
</dbReference>
<organism evidence="11 12">
    <name type="scientific">Haemonchus contortus</name>
    <name type="common">Barber pole worm</name>
    <dbReference type="NCBI Taxonomy" id="6289"/>
    <lineage>
        <taxon>Eukaryota</taxon>
        <taxon>Metazoa</taxon>
        <taxon>Ecdysozoa</taxon>
        <taxon>Nematoda</taxon>
        <taxon>Chromadorea</taxon>
        <taxon>Rhabditida</taxon>
        <taxon>Rhabditina</taxon>
        <taxon>Rhabditomorpha</taxon>
        <taxon>Strongyloidea</taxon>
        <taxon>Trichostrongylidae</taxon>
        <taxon>Haemonchus</taxon>
    </lineage>
</organism>
<comment type="similarity">
    <text evidence="2">Belongs to the peptidase M13 family.</text>
</comment>
<dbReference type="InterPro" id="IPR008753">
    <property type="entry name" value="Peptidase_M13_N"/>
</dbReference>
<dbReference type="PROSITE" id="PS51885">
    <property type="entry name" value="NEPRILYSIN"/>
    <property type="match status" value="1"/>
</dbReference>
<dbReference type="GO" id="GO:0004222">
    <property type="term" value="F:metalloendopeptidase activity"/>
    <property type="evidence" value="ECO:0007669"/>
    <property type="project" value="InterPro"/>
</dbReference>
<dbReference type="Gene3D" id="3.40.390.10">
    <property type="entry name" value="Collagenase (Catalytic Domain)"/>
    <property type="match status" value="2"/>
</dbReference>
<sequence length="1567" mass="175841">MGQGTVHRTVTSCVLFVVLLVALAILGISIAVLVTVLNNKNNDTPAPPITGSELNIPSPLQIVSGNEYYQGYKSAVDLFKSSLDLTVNPCDDFYQYTCGHAGSAMSFDISDAENTDNMVKQLTNLTYVNSSPDPVKQVAYYFKQCVAARMDWTNVVKSGKMVKDAIDQMAAGAAQFESETQFPFYMFYQKETVKPFPDRIGLGYLLGYPAGAQGTPNLVTPFVDTNWKDPHGTNGYAYYIDQPTTLLPYTYHVKAWDQYQNALLNSVIGNMNAYAKSQGVTLDQKTLAADAATIVNLDHLLALTYSTDDTTRRQFDRSYNPMTIAQLTQTYPKISWHVFVPEAVGAAQHVMQRVLGDPTYKYIVMEPAKLQALHDMLGNETIVSARTIVNYAYYHMVDALADFLPSVTGETGSMRRLRIQRPPVGKRRRIRSEESRFERKHYSDTSAAQSSCAMETVFSLPYANARVFIDKIYPSSESRIQMRQNVAKVASSILIGFRSMLDQLDWMTAATKKGAYNKIDNLVKNIGYPDWITNDTQFTAYHSNLNIDVNKDDYLTMVSKASAFSSYTTWDTLVAGAANRIDFNGPPGTTNAWYQPELNSITFPAAILHRPFYDPTWPTAVNFGGLGVVAGHELTHGFDDQGVQWDGTGILSGWMDDTSKTAFGKMADCVVNEYNGFCPLNKTTYGTAACLDGAQTQGENIADNGGIHAAYRAYRNFINLYGPDPQLPDDLLQEFTADQLFFLAFSQVWCQTPPPASVMERQILVDPHSPSQYRVWGTIQNFPAFKDAFHCQSTAYAPDKHCDVWVSDIDSSYGEPVVKSELNVRTNNQITTSDIDKYNAYKQAVGFYEPAVNVSADPCTDFWQYACGKYDKLVSFHFADANNLQIMAGQLNSPSYQATIKNSAALTKEKQFSDACIQATLDNTTTQSILVNKNYLKPRVDALAGFLGSTFTYVYGGTVNQLPNPTQLANAMAYLSFNQGIDTLVTPLVDTNWADPTKGYRMFLDQNTAYMSKTYYQPDAFKTVKDDYVTSTTKIITRFMREQNLTVNANLRDQVQGLIEFEQMIANTYSTDDTTRRTYARSWNLMSVDDVQKNYPFIDWKTYISQVPKTATTAVGKAGFQVSVYEPAQYTKFNNDYSTLDKTKLINYLFMRLLLQNVQYLPTYADTLTEMPEEPLVLGRKRRVSRFGRGDQLADTQASCAGMANDLMQFANGRVFIDYLYPDQDSKAMIREKAGGVIKNVIHSFQGMIEELNWMTPDIKKKAIEKTNGIVQNIAFPDWIMDNKQLDAYYNDLTFDPTKENYYDMWTKLIIFNLGLQYKQLNAAATDRNDFLGQPGTVNAWYQPELNSITFPAGILQPPYFHPQWPASINYGGMGLVAGHELTHGFDDEGVQWGPGGEIVFPANENCKGWMDENSTAGFNSMAQCVISEYNQFCPLDSDRYTPNCVNGAQTQGENIADNGGIHAAFRAYRTHIALNGPDPLLPDRLFGQFTHDQLFFLNFAQVWCEKQRTDDLLYKQLMVDPHSPSKYRVFGTIQNYPAFRVAYNCPINSVYSPSQHCSVWVTENEP</sequence>
<dbReference type="PANTHER" id="PTHR11733">
    <property type="entry name" value="ZINC METALLOPROTEASE FAMILY M13 NEPRILYSIN-RELATED"/>
    <property type="match status" value="1"/>
</dbReference>
<dbReference type="InterPro" id="IPR018497">
    <property type="entry name" value="Peptidase_M13_C"/>
</dbReference>
<feature type="transmembrane region" description="Helical" evidence="8">
    <location>
        <begin position="12"/>
        <end position="37"/>
    </location>
</feature>
<dbReference type="Pfam" id="PF05649">
    <property type="entry name" value="Peptidase_M13_N"/>
    <property type="match status" value="2"/>
</dbReference>
<evidence type="ECO:0000256" key="3">
    <source>
        <dbReference type="ARBA" id="ARBA00022670"/>
    </source>
</evidence>
<dbReference type="PANTHER" id="PTHR11733:SF240">
    <property type="entry name" value="GH14155P-RELATED"/>
    <property type="match status" value="1"/>
</dbReference>
<dbReference type="SUPFAM" id="SSF55486">
    <property type="entry name" value="Metalloproteases ('zincins'), catalytic domain"/>
    <property type="match status" value="2"/>
</dbReference>
<dbReference type="InterPro" id="IPR000718">
    <property type="entry name" value="Peptidase_M13"/>
</dbReference>
<evidence type="ECO:0000256" key="8">
    <source>
        <dbReference type="SAM" id="Phobius"/>
    </source>
</evidence>
<dbReference type="OMA" id="AYPDWIT"/>
<evidence type="ECO:0000256" key="1">
    <source>
        <dbReference type="ARBA" id="ARBA00001947"/>
    </source>
</evidence>
<reference evidence="12" key="1">
    <citation type="submission" date="2020-12" db="UniProtKB">
        <authorList>
            <consortium name="WormBaseParasite"/>
        </authorList>
    </citation>
    <scope>IDENTIFICATION</scope>
    <source>
        <strain evidence="12">MHco3</strain>
    </source>
</reference>
<accession>A0A7I4YMN4</accession>
<evidence type="ECO:0000256" key="6">
    <source>
        <dbReference type="ARBA" id="ARBA00022833"/>
    </source>
</evidence>
<evidence type="ECO:0000256" key="2">
    <source>
        <dbReference type="ARBA" id="ARBA00007357"/>
    </source>
</evidence>
<feature type="domain" description="Peptidase M13 N-terminal" evidence="10">
    <location>
        <begin position="89"/>
        <end position="529"/>
    </location>
</feature>
<feature type="domain" description="Peptidase M13 C-terminal" evidence="9">
    <location>
        <begin position="591"/>
        <end position="803"/>
    </location>
</feature>
<evidence type="ECO:0000256" key="4">
    <source>
        <dbReference type="ARBA" id="ARBA00022723"/>
    </source>
</evidence>
<keyword evidence="6" id="KW-0862">Zinc</keyword>
<keyword evidence="3" id="KW-0645">Protease</keyword>
<keyword evidence="8" id="KW-0472">Membrane</keyword>
<feature type="domain" description="Peptidase M13 C-terminal" evidence="9">
    <location>
        <begin position="1339"/>
        <end position="1560"/>
    </location>
</feature>
<dbReference type="OrthoDB" id="6475849at2759"/>
<evidence type="ECO:0000256" key="7">
    <source>
        <dbReference type="ARBA" id="ARBA00023049"/>
    </source>
</evidence>
<dbReference type="Gene3D" id="1.10.1380.10">
    <property type="entry name" value="Neutral endopeptidase , domain2"/>
    <property type="match status" value="2"/>
</dbReference>
<evidence type="ECO:0000256" key="5">
    <source>
        <dbReference type="ARBA" id="ARBA00022801"/>
    </source>
</evidence>
<keyword evidence="8" id="KW-1133">Transmembrane helix</keyword>
<dbReference type="InterPro" id="IPR042089">
    <property type="entry name" value="Peptidase_M13_dom_2"/>
</dbReference>
<dbReference type="Pfam" id="PF01431">
    <property type="entry name" value="Peptidase_M13"/>
    <property type="match status" value="2"/>
</dbReference>
<keyword evidence="4" id="KW-0479">Metal-binding</keyword>
<feature type="domain" description="Peptidase M13 N-terminal" evidence="10">
    <location>
        <begin position="858"/>
        <end position="1277"/>
    </location>
</feature>
<keyword evidence="11" id="KW-1185">Reference proteome</keyword>
<comment type="cofactor">
    <cofactor evidence="1">
        <name>Zn(2+)</name>
        <dbReference type="ChEBI" id="CHEBI:29105"/>
    </cofactor>
</comment>
<dbReference type="InterPro" id="IPR024079">
    <property type="entry name" value="MetalloPept_cat_dom_sf"/>
</dbReference>
<keyword evidence="5" id="KW-0378">Hydrolase</keyword>
<name>A0A7I4YMN4_HAECO</name>
<evidence type="ECO:0000313" key="12">
    <source>
        <dbReference type="WBParaSite" id="HCON_00110140-00001"/>
    </source>
</evidence>
<evidence type="ECO:0000259" key="9">
    <source>
        <dbReference type="Pfam" id="PF01431"/>
    </source>
</evidence>
<dbReference type="Proteomes" id="UP000025227">
    <property type="component" value="Unplaced"/>
</dbReference>
<keyword evidence="7" id="KW-0482">Metalloprotease</keyword>
<evidence type="ECO:0000313" key="11">
    <source>
        <dbReference type="Proteomes" id="UP000025227"/>
    </source>
</evidence>
<dbReference type="PRINTS" id="PR00786">
    <property type="entry name" value="NEPRILYSIN"/>
</dbReference>
<dbReference type="CDD" id="cd08662">
    <property type="entry name" value="M13"/>
    <property type="match status" value="2"/>
</dbReference>